<dbReference type="HOGENOM" id="CLU_3042309_0_0_3"/>
<dbReference type="RefSeq" id="WP_006104135.1">
    <property type="nucleotide sequence ID" value="NZ_DS989862.1"/>
</dbReference>
<evidence type="ECO:0000313" key="1">
    <source>
        <dbReference type="EMBL" id="EDX72680.1"/>
    </source>
</evidence>
<organism evidence="1 2">
    <name type="scientific">Coleofasciculus chthonoplastes PCC 7420</name>
    <dbReference type="NCBI Taxonomy" id="118168"/>
    <lineage>
        <taxon>Bacteria</taxon>
        <taxon>Bacillati</taxon>
        <taxon>Cyanobacteriota</taxon>
        <taxon>Cyanophyceae</taxon>
        <taxon>Coleofasciculales</taxon>
        <taxon>Coleofasciculaceae</taxon>
        <taxon>Coleofasciculus</taxon>
    </lineage>
</organism>
<accession>B4VZB6</accession>
<dbReference type="STRING" id="118168.MC7420_4953"/>
<reference evidence="1 2" key="1">
    <citation type="submission" date="2008-07" db="EMBL/GenBank/DDBJ databases">
        <authorList>
            <person name="Tandeau de Marsac N."/>
            <person name="Ferriera S."/>
            <person name="Johnson J."/>
            <person name="Kravitz S."/>
            <person name="Beeson K."/>
            <person name="Sutton G."/>
            <person name="Rogers Y.-H."/>
            <person name="Friedman R."/>
            <person name="Frazier M."/>
            <person name="Venter J.C."/>
        </authorList>
    </citation>
    <scope>NUCLEOTIDE SEQUENCE [LARGE SCALE GENOMIC DNA]</scope>
    <source>
        <strain evidence="1 2">PCC 7420</strain>
    </source>
</reference>
<dbReference type="Gene3D" id="3.30.470.20">
    <property type="entry name" value="ATP-grasp fold, B domain"/>
    <property type="match status" value="1"/>
</dbReference>
<dbReference type="OrthoDB" id="583309at2"/>
<sequence length="54" mass="6031">MIIGTTEISSRSFASLSPQGEYVFLEANPSPMFLHVESQTGFPITQELVKRLMN</sequence>
<keyword evidence="2" id="KW-1185">Reference proteome</keyword>
<name>B4VZB6_9CYAN</name>
<dbReference type="EMBL" id="DS989862">
    <property type="protein sequence ID" value="EDX72680.1"/>
    <property type="molecule type" value="Genomic_DNA"/>
</dbReference>
<dbReference type="eggNOG" id="COG0189">
    <property type="taxonomic scope" value="Bacteria"/>
</dbReference>
<proteinExistence type="predicted"/>
<gene>
    <name evidence="1" type="ORF">MC7420_4953</name>
</gene>
<dbReference type="Proteomes" id="UP000003835">
    <property type="component" value="Unassembled WGS sequence"/>
</dbReference>
<dbReference type="AlphaFoldDB" id="B4VZB6"/>
<evidence type="ECO:0000313" key="2">
    <source>
        <dbReference type="Proteomes" id="UP000003835"/>
    </source>
</evidence>
<evidence type="ECO:0008006" key="3">
    <source>
        <dbReference type="Google" id="ProtNLM"/>
    </source>
</evidence>
<protein>
    <recommendedName>
        <fullName evidence="3">ATP-grasp domain-containing protein</fullName>
    </recommendedName>
</protein>